<evidence type="ECO:0000259" key="9">
    <source>
        <dbReference type="Pfam" id="PF01850"/>
    </source>
</evidence>
<dbReference type="InterPro" id="IPR002716">
    <property type="entry name" value="PIN_dom"/>
</dbReference>
<evidence type="ECO:0000256" key="7">
    <source>
        <dbReference type="ARBA" id="ARBA00038093"/>
    </source>
</evidence>
<dbReference type="PANTHER" id="PTHR33653:SF1">
    <property type="entry name" value="RIBONUCLEASE VAPC2"/>
    <property type="match status" value="1"/>
</dbReference>
<feature type="binding site" evidence="8">
    <location>
        <position position="104"/>
    </location>
    <ligand>
        <name>Mg(2+)</name>
        <dbReference type="ChEBI" id="CHEBI:18420"/>
    </ligand>
</feature>
<proteinExistence type="inferred from homology"/>
<dbReference type="PANTHER" id="PTHR33653">
    <property type="entry name" value="RIBONUCLEASE VAPC2"/>
    <property type="match status" value="1"/>
</dbReference>
<dbReference type="CDD" id="cd18731">
    <property type="entry name" value="PIN_NgFitB-like"/>
    <property type="match status" value="1"/>
</dbReference>
<evidence type="ECO:0000256" key="3">
    <source>
        <dbReference type="ARBA" id="ARBA00022722"/>
    </source>
</evidence>
<keyword evidence="3 8" id="KW-0540">Nuclease</keyword>
<evidence type="ECO:0000313" key="10">
    <source>
        <dbReference type="EMBL" id="GJE04529.1"/>
    </source>
</evidence>
<dbReference type="EMBL" id="BPQQ01000128">
    <property type="protein sequence ID" value="GJE04529.1"/>
    <property type="molecule type" value="Genomic_DNA"/>
</dbReference>
<keyword evidence="11" id="KW-1185">Reference proteome</keyword>
<dbReference type="HAMAP" id="MF_00265">
    <property type="entry name" value="VapC_Nob1"/>
    <property type="match status" value="1"/>
</dbReference>
<comment type="function">
    <text evidence="8">Toxic component of a toxin-antitoxin (TA) system. An RNase.</text>
</comment>
<evidence type="ECO:0000256" key="8">
    <source>
        <dbReference type="HAMAP-Rule" id="MF_00265"/>
    </source>
</evidence>
<keyword evidence="2 8" id="KW-1277">Toxin-antitoxin system</keyword>
<dbReference type="InterPro" id="IPR022907">
    <property type="entry name" value="VapC_family"/>
</dbReference>
<dbReference type="RefSeq" id="WP_238241903.1">
    <property type="nucleotide sequence ID" value="NZ_BPQQ01000128.1"/>
</dbReference>
<evidence type="ECO:0000256" key="2">
    <source>
        <dbReference type="ARBA" id="ARBA00022649"/>
    </source>
</evidence>
<dbReference type="Proteomes" id="UP001055153">
    <property type="component" value="Unassembled WGS sequence"/>
</dbReference>
<evidence type="ECO:0000256" key="1">
    <source>
        <dbReference type="ARBA" id="ARBA00001946"/>
    </source>
</evidence>
<evidence type="ECO:0000313" key="11">
    <source>
        <dbReference type="Proteomes" id="UP001055153"/>
    </source>
</evidence>
<organism evidence="10 11">
    <name type="scientific">Methylobacterium isbiliense</name>
    <dbReference type="NCBI Taxonomy" id="315478"/>
    <lineage>
        <taxon>Bacteria</taxon>
        <taxon>Pseudomonadati</taxon>
        <taxon>Pseudomonadota</taxon>
        <taxon>Alphaproteobacteria</taxon>
        <taxon>Hyphomicrobiales</taxon>
        <taxon>Methylobacteriaceae</taxon>
        <taxon>Methylobacterium</taxon>
    </lineage>
</organism>
<protein>
    <recommendedName>
        <fullName evidence="8">Ribonuclease VapC</fullName>
        <shortName evidence="8">RNase VapC</shortName>
        <ecNumber evidence="8">3.1.-.-</ecNumber>
    </recommendedName>
    <alternativeName>
        <fullName evidence="8">Toxin VapC</fullName>
    </alternativeName>
</protein>
<dbReference type="EC" id="3.1.-.-" evidence="8"/>
<keyword evidence="5 8" id="KW-0378">Hydrolase</keyword>
<sequence>MIILDTNIISALMHHAPDTAVLRWLDEQPRASVWTTAITVLEVRFGLEIMPDGRRLLARREAFDSLIAEKLERRVAPFDAAAAQETAVLMGARQRRGEPRDLRDSMIGGIALARHATIATRNLRHFDDLGIEIVDPWKA</sequence>
<dbReference type="Gene3D" id="3.40.50.1010">
    <property type="entry name" value="5'-nuclease"/>
    <property type="match status" value="1"/>
</dbReference>
<reference evidence="10" key="2">
    <citation type="submission" date="2021-08" db="EMBL/GenBank/DDBJ databases">
        <authorList>
            <person name="Tani A."/>
            <person name="Ola A."/>
            <person name="Ogura Y."/>
            <person name="Katsura K."/>
            <person name="Hayashi T."/>
        </authorList>
    </citation>
    <scope>NUCLEOTIDE SEQUENCE</scope>
    <source>
        <strain evidence="10">DSM 17168</strain>
    </source>
</reference>
<reference evidence="10" key="1">
    <citation type="journal article" date="2021" name="Front. Microbiol.">
        <title>Comprehensive Comparative Genomics and Phenotyping of Methylobacterium Species.</title>
        <authorList>
            <person name="Alessa O."/>
            <person name="Ogura Y."/>
            <person name="Fujitani Y."/>
            <person name="Takami H."/>
            <person name="Hayashi T."/>
            <person name="Sahin N."/>
            <person name="Tani A."/>
        </authorList>
    </citation>
    <scope>NUCLEOTIDE SEQUENCE</scope>
    <source>
        <strain evidence="10">DSM 17168</strain>
    </source>
</reference>
<evidence type="ECO:0000256" key="4">
    <source>
        <dbReference type="ARBA" id="ARBA00022723"/>
    </source>
</evidence>
<keyword evidence="8" id="KW-0800">Toxin</keyword>
<feature type="binding site" evidence="8">
    <location>
        <position position="5"/>
    </location>
    <ligand>
        <name>Mg(2+)</name>
        <dbReference type="ChEBI" id="CHEBI:18420"/>
    </ligand>
</feature>
<dbReference type="InterPro" id="IPR029060">
    <property type="entry name" value="PIN-like_dom_sf"/>
</dbReference>
<evidence type="ECO:0000256" key="5">
    <source>
        <dbReference type="ARBA" id="ARBA00022801"/>
    </source>
</evidence>
<keyword evidence="6 8" id="KW-0460">Magnesium</keyword>
<evidence type="ECO:0000256" key="6">
    <source>
        <dbReference type="ARBA" id="ARBA00022842"/>
    </source>
</evidence>
<dbReference type="Pfam" id="PF01850">
    <property type="entry name" value="PIN"/>
    <property type="match status" value="1"/>
</dbReference>
<feature type="domain" description="PIN" evidence="9">
    <location>
        <begin position="2"/>
        <end position="129"/>
    </location>
</feature>
<comment type="caution">
    <text evidence="10">The sequence shown here is derived from an EMBL/GenBank/DDBJ whole genome shotgun (WGS) entry which is preliminary data.</text>
</comment>
<accession>A0ABQ4SMR6</accession>
<comment type="similarity">
    <text evidence="7 8">Belongs to the PINc/VapC protein family.</text>
</comment>
<gene>
    <name evidence="10" type="primary">fitB_2</name>
    <name evidence="8" type="synonym">vapC</name>
    <name evidence="10" type="ORF">GMJLKIPL_6493</name>
</gene>
<name>A0ABQ4SMR6_9HYPH</name>
<comment type="cofactor">
    <cofactor evidence="1 8">
        <name>Mg(2+)</name>
        <dbReference type="ChEBI" id="CHEBI:18420"/>
    </cofactor>
</comment>
<dbReference type="SUPFAM" id="SSF88723">
    <property type="entry name" value="PIN domain-like"/>
    <property type="match status" value="1"/>
</dbReference>
<keyword evidence="4 8" id="KW-0479">Metal-binding</keyword>
<dbReference type="InterPro" id="IPR050556">
    <property type="entry name" value="Type_II_TA_system_RNase"/>
</dbReference>